<dbReference type="GO" id="GO:0016301">
    <property type="term" value="F:kinase activity"/>
    <property type="evidence" value="ECO:0007669"/>
    <property type="project" value="UniProtKB-KW"/>
</dbReference>
<dbReference type="PANTHER" id="PTHR10584">
    <property type="entry name" value="SUGAR KINASE"/>
    <property type="match status" value="1"/>
</dbReference>
<dbReference type="RefSeq" id="WP_072911083.1">
    <property type="nucleotide sequence ID" value="NZ_FRAR01000007.1"/>
</dbReference>
<sequence length="323" mass="35468">MKPKIAVIGTTFMDCKGFSKHQYDPYGRNLGDIRFFHGGVGRNVAENLAYLGLSTFFVSTVDNSALGKEVISRLQRTKVNTEYLTFVDEKGMGMWLAILDQKGDLAGSISQMPDLKLLEKHIVEKGSRIMETCSHVVLELDLNRNISYQVVEIAQSQGKPVYGIPGNLEVILGNPELLLFTDCFICNEIEAAKLIGKEISGQDMTVIQEELKSFVGKAKLRAMVVTLGDRGAVYYDSKTGEIGYQPALPTRVVDTSGAGDAFFSGTVMGLTCNRPLSEAVTYGTKVASWTIQMAENTCSAIPEMMRKDEHFKALAKILDKAVI</sequence>
<evidence type="ECO:0000256" key="1">
    <source>
        <dbReference type="ARBA" id="ARBA00022679"/>
    </source>
</evidence>
<keyword evidence="1" id="KW-0808">Transferase</keyword>
<dbReference type="AlphaFoldDB" id="A0A1M6PXH5"/>
<dbReference type="InterPro" id="IPR029056">
    <property type="entry name" value="Ribokinase-like"/>
</dbReference>
<reference evidence="5" key="1">
    <citation type="submission" date="2016-11" db="EMBL/GenBank/DDBJ databases">
        <authorList>
            <person name="Varghese N."/>
            <person name="Submissions S."/>
        </authorList>
    </citation>
    <scope>NUCLEOTIDE SEQUENCE [LARGE SCALE GENOMIC DNA]</scope>
    <source>
        <strain evidence="5">DSM 10349</strain>
    </source>
</reference>
<evidence type="ECO:0000313" key="4">
    <source>
        <dbReference type="EMBL" id="SHK12628.1"/>
    </source>
</evidence>
<keyword evidence="5" id="KW-1185">Reference proteome</keyword>
<protein>
    <submittedName>
        <fullName evidence="4">Pseudouridine kinase</fullName>
    </submittedName>
</protein>
<dbReference type="GO" id="GO:0006796">
    <property type="term" value="P:phosphate-containing compound metabolic process"/>
    <property type="evidence" value="ECO:0007669"/>
    <property type="project" value="UniProtKB-ARBA"/>
</dbReference>
<dbReference type="OrthoDB" id="9806249at2"/>
<dbReference type="PANTHER" id="PTHR10584:SF166">
    <property type="entry name" value="RIBOKINASE"/>
    <property type="match status" value="1"/>
</dbReference>
<dbReference type="Pfam" id="PF00294">
    <property type="entry name" value="PfkB"/>
    <property type="match status" value="1"/>
</dbReference>
<feature type="domain" description="Carbohydrate kinase PfkB" evidence="3">
    <location>
        <begin position="3"/>
        <end position="293"/>
    </location>
</feature>
<keyword evidence="2 4" id="KW-0418">Kinase</keyword>
<evidence type="ECO:0000256" key="2">
    <source>
        <dbReference type="ARBA" id="ARBA00022777"/>
    </source>
</evidence>
<accession>A0A1M6PXH5</accession>
<organism evidence="4 5">
    <name type="scientific">Desulforamulus aeronauticus DSM 10349</name>
    <dbReference type="NCBI Taxonomy" id="1121421"/>
    <lineage>
        <taxon>Bacteria</taxon>
        <taxon>Bacillati</taxon>
        <taxon>Bacillota</taxon>
        <taxon>Clostridia</taxon>
        <taxon>Eubacteriales</taxon>
        <taxon>Peptococcaceae</taxon>
        <taxon>Desulforamulus</taxon>
    </lineage>
</organism>
<dbReference type="STRING" id="1121421.SAMN02745123_00775"/>
<dbReference type="EMBL" id="FRAR01000007">
    <property type="protein sequence ID" value="SHK12628.1"/>
    <property type="molecule type" value="Genomic_DNA"/>
</dbReference>
<dbReference type="InterPro" id="IPR011611">
    <property type="entry name" value="PfkB_dom"/>
</dbReference>
<evidence type="ECO:0000313" key="5">
    <source>
        <dbReference type="Proteomes" id="UP000183997"/>
    </source>
</evidence>
<dbReference type="Proteomes" id="UP000183997">
    <property type="component" value="Unassembled WGS sequence"/>
</dbReference>
<dbReference type="Gene3D" id="3.40.1190.20">
    <property type="match status" value="1"/>
</dbReference>
<dbReference type="SUPFAM" id="SSF53613">
    <property type="entry name" value="Ribokinase-like"/>
    <property type="match status" value="1"/>
</dbReference>
<name>A0A1M6PXH5_9FIRM</name>
<gene>
    <name evidence="4" type="ORF">SAMN02745123_00775</name>
</gene>
<dbReference type="PRINTS" id="PR00990">
    <property type="entry name" value="RIBOKINASE"/>
</dbReference>
<dbReference type="InterPro" id="IPR002139">
    <property type="entry name" value="Ribo/fructo_kinase"/>
</dbReference>
<proteinExistence type="predicted"/>
<evidence type="ECO:0000259" key="3">
    <source>
        <dbReference type="Pfam" id="PF00294"/>
    </source>
</evidence>